<feature type="region of interest" description="Disordered" evidence="1">
    <location>
        <begin position="223"/>
        <end position="259"/>
    </location>
</feature>
<evidence type="ECO:0000256" key="1">
    <source>
        <dbReference type="SAM" id="MobiDB-lite"/>
    </source>
</evidence>
<evidence type="ECO:0000313" key="3">
    <source>
        <dbReference type="Proteomes" id="UP000077752"/>
    </source>
</evidence>
<name>A0A177SP96_PSEPU</name>
<reference evidence="2 3" key="1">
    <citation type="submission" date="2016-03" db="EMBL/GenBank/DDBJ databases">
        <title>Draft Genome Assembly of Pseudomonas putida strain CBF10-2.</title>
        <authorList>
            <person name="Iyer R.S."/>
            <person name="Damania A."/>
        </authorList>
    </citation>
    <scope>NUCLEOTIDE SEQUENCE [LARGE SCALE GENOMIC DNA]</scope>
    <source>
        <strain evidence="2 3">CBF10-2</strain>
    </source>
</reference>
<gene>
    <name evidence="2" type="ORF">AYO28_16565</name>
</gene>
<comment type="caution">
    <text evidence="2">The sequence shown here is derived from an EMBL/GenBank/DDBJ whole genome shotgun (WGS) entry which is preliminary data.</text>
</comment>
<organism evidence="2 3">
    <name type="scientific">Pseudomonas putida</name>
    <name type="common">Arthrobacter siderocapsulatus</name>
    <dbReference type="NCBI Taxonomy" id="303"/>
    <lineage>
        <taxon>Bacteria</taxon>
        <taxon>Pseudomonadati</taxon>
        <taxon>Pseudomonadota</taxon>
        <taxon>Gammaproteobacteria</taxon>
        <taxon>Pseudomonadales</taxon>
        <taxon>Pseudomonadaceae</taxon>
        <taxon>Pseudomonas</taxon>
    </lineage>
</organism>
<feature type="compositionally biased region" description="Basic and acidic residues" evidence="1">
    <location>
        <begin position="235"/>
        <end position="244"/>
    </location>
</feature>
<dbReference type="RefSeq" id="WP_064302707.1">
    <property type="nucleotide sequence ID" value="NZ_LUCV01000015.1"/>
</dbReference>
<dbReference type="AlphaFoldDB" id="A0A177SP96"/>
<dbReference type="InterPro" id="IPR012434">
    <property type="entry name" value="DUF1631"/>
</dbReference>
<sequence length="730" mass="82161">MHKDGKVVPFRSLASQAVPAPVVRLPVALLHVRDRAALQLRQSLQVLFDNADDTLFEMADQATGSKERNLLFEAMRDLRHKRKSIERGFLDSFYAAFMEAGHGDPLAALPARAALPGTLGLIVGDELERAVAVDGMVARVMNRDGLALGQLTRRLNSLLQQPLDDRSNPLGPTLLCEYFLHAGRSLGVGIKVKLVLLKLFERYVLREADQLYDEANQALADSGVLPELQAPPRRRAQDRIRVETRAPANEVADSPDAEQTDAATQALFSSLQSLLRPVRGRLAPRLGGAPVRPISSRDLLRLLTHLQRYVPAELEHEDFDLRHHLEQLLTRLSVQSGQGRRLDAGDEDVINLIAMLFDFILRDRNLPHSLRILIGRLQIPMLKAALLDKRLFSRATHPARRLLNEVAAAAMGWDKRGDPQRDSLYQHVERMVQRLLDDFDDDPAIFAELLEDFLAFINDERRRTELLEQRTRDAEEGRARTEQGRGRVQHELNRRLQGRNLPRIVIRMLEEAWSQVLLLAWLKHGEDSSPWREALQTMDELLWSVGPLELPEDRQQLLVRVPGLLKALRDGLGGVVFDPFATSEFFAALELLHIGAFDPSGRQGEAQAGTERVLVRDEIILQDPEHGAPCDSQALLAADDPQLLRVRALQPGAWIELQEDGQTLRCKLIGLFDDSDRYVFVNRSGMKVREWTGMGLAAALQRGDARLLDASLLFDRALESVVGQLRRERQ</sequence>
<dbReference type="Proteomes" id="UP000077752">
    <property type="component" value="Unassembled WGS sequence"/>
</dbReference>
<dbReference type="Pfam" id="PF07793">
    <property type="entry name" value="DUF1631"/>
    <property type="match status" value="1"/>
</dbReference>
<accession>A0A177SP96</accession>
<dbReference type="EMBL" id="LUCV01000015">
    <property type="protein sequence ID" value="OAI92836.1"/>
    <property type="molecule type" value="Genomic_DNA"/>
</dbReference>
<evidence type="ECO:0000313" key="2">
    <source>
        <dbReference type="EMBL" id="OAI92836.1"/>
    </source>
</evidence>
<protein>
    <submittedName>
        <fullName evidence="2">Thymidine phosphorylase</fullName>
    </submittedName>
</protein>
<proteinExistence type="predicted"/>